<feature type="domain" description="Cadherin" evidence="14">
    <location>
        <begin position="1430"/>
        <end position="1538"/>
    </location>
</feature>
<keyword evidence="2" id="KW-0245">EGF-like domain</keyword>
<keyword evidence="8" id="KW-1133">Transmembrane helix</keyword>
<dbReference type="GO" id="GO:0048729">
    <property type="term" value="P:tissue morphogenesis"/>
    <property type="evidence" value="ECO:0007669"/>
    <property type="project" value="UniProtKB-ARBA"/>
</dbReference>
<evidence type="ECO:0000313" key="16">
    <source>
        <dbReference type="Proteomes" id="UP001519460"/>
    </source>
</evidence>
<feature type="domain" description="Cadherin" evidence="14">
    <location>
        <begin position="1795"/>
        <end position="1899"/>
    </location>
</feature>
<evidence type="ECO:0000256" key="12">
    <source>
        <dbReference type="PROSITE-ProRule" id="PRU00043"/>
    </source>
</evidence>
<feature type="non-terminal residue" evidence="15">
    <location>
        <position position="2018"/>
    </location>
</feature>
<evidence type="ECO:0000256" key="4">
    <source>
        <dbReference type="ARBA" id="ARBA00022729"/>
    </source>
</evidence>
<feature type="domain" description="Cadherin" evidence="14">
    <location>
        <begin position="249"/>
        <end position="362"/>
    </location>
</feature>
<evidence type="ECO:0000259" key="14">
    <source>
        <dbReference type="PROSITE" id="PS50268"/>
    </source>
</evidence>
<evidence type="ECO:0000256" key="6">
    <source>
        <dbReference type="ARBA" id="ARBA00022837"/>
    </source>
</evidence>
<feature type="domain" description="Cadherin" evidence="14">
    <location>
        <begin position="1109"/>
        <end position="1217"/>
    </location>
</feature>
<feature type="chain" id="PRO_5044779748" description="Cadherin domain-containing protein" evidence="13">
    <location>
        <begin position="33"/>
        <end position="2018"/>
    </location>
</feature>
<proteinExistence type="predicted"/>
<dbReference type="GO" id="GO:0016020">
    <property type="term" value="C:membrane"/>
    <property type="evidence" value="ECO:0007669"/>
    <property type="project" value="UniProtKB-SubCell"/>
</dbReference>
<dbReference type="CDD" id="cd11304">
    <property type="entry name" value="Cadherin_repeat"/>
    <property type="match status" value="17"/>
</dbReference>
<keyword evidence="6 12" id="KW-0106">Calcium</keyword>
<dbReference type="EMBL" id="JACVVK020000171">
    <property type="protein sequence ID" value="KAK7486948.1"/>
    <property type="molecule type" value="Genomic_DNA"/>
</dbReference>
<dbReference type="Proteomes" id="UP001519460">
    <property type="component" value="Unassembled WGS sequence"/>
</dbReference>
<protein>
    <recommendedName>
        <fullName evidence="14">Cadherin domain-containing protein</fullName>
    </recommendedName>
</protein>
<dbReference type="FunFam" id="2.60.40.60:FF:000092">
    <property type="entry name" value="Protocadherin 8"/>
    <property type="match status" value="1"/>
</dbReference>
<dbReference type="GO" id="GO:0007163">
    <property type="term" value="P:establishment or maintenance of cell polarity"/>
    <property type="evidence" value="ECO:0007669"/>
    <property type="project" value="UniProtKB-ARBA"/>
</dbReference>
<evidence type="ECO:0000256" key="10">
    <source>
        <dbReference type="ARBA" id="ARBA00023157"/>
    </source>
</evidence>
<feature type="domain" description="Cadherin" evidence="14">
    <location>
        <begin position="1324"/>
        <end position="1429"/>
    </location>
</feature>
<feature type="domain" description="Cadherin" evidence="14">
    <location>
        <begin position="898"/>
        <end position="1004"/>
    </location>
</feature>
<dbReference type="SMART" id="SM00112">
    <property type="entry name" value="CA"/>
    <property type="match status" value="17"/>
</dbReference>
<feature type="domain" description="Cadherin" evidence="14">
    <location>
        <begin position="479"/>
        <end position="583"/>
    </location>
</feature>
<organism evidence="15 16">
    <name type="scientific">Batillaria attramentaria</name>
    <dbReference type="NCBI Taxonomy" id="370345"/>
    <lineage>
        <taxon>Eukaryota</taxon>
        <taxon>Metazoa</taxon>
        <taxon>Spiralia</taxon>
        <taxon>Lophotrochozoa</taxon>
        <taxon>Mollusca</taxon>
        <taxon>Gastropoda</taxon>
        <taxon>Caenogastropoda</taxon>
        <taxon>Sorbeoconcha</taxon>
        <taxon>Cerithioidea</taxon>
        <taxon>Batillariidae</taxon>
        <taxon>Batillaria</taxon>
    </lineage>
</organism>
<gene>
    <name evidence="15" type="ORF">BaRGS_00021764</name>
</gene>
<evidence type="ECO:0000256" key="11">
    <source>
        <dbReference type="ARBA" id="ARBA00023180"/>
    </source>
</evidence>
<keyword evidence="9" id="KW-0472">Membrane</keyword>
<dbReference type="GO" id="GO:0009887">
    <property type="term" value="P:animal organ morphogenesis"/>
    <property type="evidence" value="ECO:0007669"/>
    <property type="project" value="UniProtKB-ARBA"/>
</dbReference>
<feature type="domain" description="Cadherin" evidence="14">
    <location>
        <begin position="1218"/>
        <end position="1323"/>
    </location>
</feature>
<dbReference type="FunFam" id="2.60.40.60:FF:000024">
    <property type="entry name" value="FAT atypical cadherin 3"/>
    <property type="match status" value="2"/>
</dbReference>
<evidence type="ECO:0000256" key="13">
    <source>
        <dbReference type="SAM" id="SignalP"/>
    </source>
</evidence>
<feature type="domain" description="Cadherin" evidence="14">
    <location>
        <begin position="1643"/>
        <end position="1752"/>
    </location>
</feature>
<dbReference type="PROSITE" id="PS50268">
    <property type="entry name" value="CADHERIN_2"/>
    <property type="match status" value="17"/>
</dbReference>
<evidence type="ECO:0000313" key="15">
    <source>
        <dbReference type="EMBL" id="KAK7486948.1"/>
    </source>
</evidence>
<feature type="domain" description="Cadherin" evidence="14">
    <location>
        <begin position="692"/>
        <end position="795"/>
    </location>
</feature>
<dbReference type="FunFam" id="2.60.40.60:FF:000134">
    <property type="entry name" value="protocadherin Fat 4"/>
    <property type="match status" value="1"/>
</dbReference>
<dbReference type="SUPFAM" id="SSF49313">
    <property type="entry name" value="Cadherin-like"/>
    <property type="match status" value="18"/>
</dbReference>
<dbReference type="Gene3D" id="2.60.40.60">
    <property type="entry name" value="Cadherins"/>
    <property type="match status" value="19"/>
</dbReference>
<keyword evidence="5" id="KW-0677">Repeat</keyword>
<dbReference type="PANTHER" id="PTHR24025">
    <property type="entry name" value="DESMOGLEIN FAMILY MEMBER"/>
    <property type="match status" value="1"/>
</dbReference>
<dbReference type="Pfam" id="PF25374">
    <property type="entry name" value="Cadherin_FAT4_N"/>
    <property type="match status" value="1"/>
</dbReference>
<dbReference type="InterPro" id="IPR002126">
    <property type="entry name" value="Cadherin-like_dom"/>
</dbReference>
<reference evidence="15 16" key="1">
    <citation type="journal article" date="2023" name="Sci. Data">
        <title>Genome assembly of the Korean intertidal mud-creeper Batillaria attramentaria.</title>
        <authorList>
            <person name="Patra A.K."/>
            <person name="Ho P.T."/>
            <person name="Jun S."/>
            <person name="Lee S.J."/>
            <person name="Kim Y."/>
            <person name="Won Y.J."/>
        </authorList>
    </citation>
    <scope>NUCLEOTIDE SEQUENCE [LARGE SCALE GENOMIC DNA]</scope>
    <source>
        <strain evidence="15">Wonlab-2016</strain>
    </source>
</reference>
<sequence>MATLKTLCGLSPSRPLSHTVCVLLLAFLGVFAQGQGPGTQNSKITMSVVEEKPAGVVVGTLPVRNGYTYNFEQPSTLFELDDEGVIRTKIRIDREALIRERGKDSIDLFIEGTHPTEVFHPIDVTIRVLDLNDNAPRFAENRISVSFQEDAQSGQQQLIDTAVDPDNGLNGTITEYRIFSGDEGKFRLIPPNEESPYMFVATEGSLDRETRDSYQLNISAVDGGDNPLSGYLQLFIDITDVNDNPPTFDHSDYVTQVNESAEVGTSVIRVEATDRDMGDNAEIFYFVTDSSAQFTIEERTGVIRTLTSPLQCSRTCGNPGPECNPYSCLLTVVARDGGRTPLEGRAYITVAVIDENDHDPLITFQPLHSDPVTGYATIDENAVGLRVASISVRDADHGVNGETSVQIISGNELGHFRHVSISSPVSINYIQVQGSLDRENIAQYNLTLKAVDHGNPPRSSTAFLIIIVNDANDHAPVFQKTEYRTQMSELAMPGSYVAGVKAVDEDSGPNSQLTYDIIAGNDHSWFAIDDATGLVTTRVALDHETTQRVVLNISAHDSGTTPFYNYTKLVVDILDENDMAPRFQKVDVSVELDENQAANQELTTLTADDYDSGVNGTVTYRLHSDTQLLYPDTFQADRTSGRVSTRKALDRESMPFCQVKVIAQDGGTPPLSSTATIHLTVMDLNDNVPVFEPKTYYVNVFETDPAGIQAVQVSAVDADSGMFGRVTYEFTGNIYSSFTINQYTGMISTTTQLRRSVRSSYQLSVVARDGGERTSQEQAKVNVIVGNMNDAAPVFPSRDIIFEITEDNRDQATNVGQTVGQVQASGGGGSIRYGITGGDPLQVFSIDSVGVIKRDKIIDHEVQSKYILTVIAHTGSRFGEKKVTINVKDLNDNKPRFLATSTETVVMEDWPVGDNIFLAGAVDADSGLNAQLTYTLHSVQDVSGVFGIDPQTGIISLKKPTTQLAGNSQVTLTVTVQDSGTPPQSDSMDVIVKIQDVNDHTPIFPMNVYRFHLPESKPVNEIIMKFVATDIDEGRNGELVYSILRGNEEGRFGIFPDGMLFVAHALDRETRDMYSLTVQVHDCGDARRSSSANVTIYILDANDNNPVFNNASYTFTVAENRPMDTFVGRVKATDHDVGQNAEVVYSLTEGNANFSINPITGEIFTKRPFDREYIMDTSSVEFYIFEVFATDDGDPKLRGKTTVKVFVTDVNDNPPVFARPLFNAAVPENAVLDTNIIKMTATDIDVGANAAVTYVIVKGNEDGKFSITETTGEITVSGVLDRETKDHYLLTVEATDTGSDVLLSSSAQVSVTVIDYNDNVPVFTSSFRELHVEETRPLGELLTVFSGKDADLGNNAKIFFSIYSGNEEGVFNLDGYTGKLYLVRELDYETRREYSLNVSVTDAGYHPSLSSHDFLTIKVIDVNDNPPVFTDGFSSVNIREDQQKQGPVSTLAVSDKDSGNFGKVRFAIISQDPNEGTFSINADSGAIYVVRDLDRERTDYYKLTITATDQASPASLRHTAQRTLKIFIGDVNDNAPVFKSAPAYVVSSRARSGQIIAEVFADDADTGENGEVSYSLVSQTSLFSIGASTGQISLLQNMPSSPESYTLHVLAIDNGNSGQNDRLPKEATITIILSSGEPGPVFANRSYSGSLSESHPANTSVFRVSASATRGEAVVKYYLTGIKSEGVQRGEIFRVDASSGEVTNVEQLDRETLGGTFTLNITAMEINVNSLRTRTTQATVTLRDVNDTPPRFSPSVYSVSFPENERGNPSVLKLSVNDPDTTGLLTLSLSGDGSEKFNVESDVHEDADIGATVARVTALDADEGENARVTYQMISEWGRDLFQLDSILGTFTLIGSLDYETRQVYTLRVAANDAGSPKRTSTVEVYMNVVDINDNQPVFDPASYSHQLKEDVPIGHTVINISATDVDSAQNEDHRAERDAPDCVCFTRTSSPSLLGSEKQTSPLGRDLKGSVLVGDKPLPNVAAVAWGRLFVYEKEMPSSGPTASTLLHKQEELFVFS</sequence>
<keyword evidence="7" id="KW-0130">Cell adhesion</keyword>
<dbReference type="InterPro" id="IPR050971">
    <property type="entry name" value="Cadherin-domain_protein"/>
</dbReference>
<evidence type="ECO:0000256" key="5">
    <source>
        <dbReference type="ARBA" id="ARBA00022737"/>
    </source>
</evidence>
<dbReference type="InterPro" id="IPR020894">
    <property type="entry name" value="Cadherin_CS"/>
</dbReference>
<dbReference type="GO" id="GO:0007399">
    <property type="term" value="P:nervous system development"/>
    <property type="evidence" value="ECO:0007669"/>
    <property type="project" value="UniProtKB-ARBA"/>
</dbReference>
<feature type="domain" description="Cadherin" evidence="14">
    <location>
        <begin position="67"/>
        <end position="138"/>
    </location>
</feature>
<keyword evidence="11" id="KW-0325">Glycoprotein</keyword>
<dbReference type="Pfam" id="PF00028">
    <property type="entry name" value="Cadherin"/>
    <property type="match status" value="15"/>
</dbReference>
<evidence type="ECO:0000256" key="1">
    <source>
        <dbReference type="ARBA" id="ARBA00004167"/>
    </source>
</evidence>
<feature type="domain" description="Cadherin" evidence="14">
    <location>
        <begin position="1005"/>
        <end position="1108"/>
    </location>
</feature>
<dbReference type="PRINTS" id="PR00205">
    <property type="entry name" value="CADHERIN"/>
</dbReference>
<dbReference type="FunFam" id="2.60.40.60:FF:000020">
    <property type="entry name" value="Dachsous cadherin-related 1b"/>
    <property type="match status" value="4"/>
</dbReference>
<dbReference type="PROSITE" id="PS00232">
    <property type="entry name" value="CADHERIN_1"/>
    <property type="match status" value="10"/>
</dbReference>
<evidence type="ECO:0000256" key="2">
    <source>
        <dbReference type="ARBA" id="ARBA00022536"/>
    </source>
</evidence>
<dbReference type="FunFam" id="2.60.40.60:FF:000081">
    <property type="entry name" value="protocadherin Fat 4"/>
    <property type="match status" value="1"/>
</dbReference>
<feature type="domain" description="Cadherin" evidence="14">
    <location>
        <begin position="584"/>
        <end position="691"/>
    </location>
</feature>
<evidence type="ECO:0000256" key="7">
    <source>
        <dbReference type="ARBA" id="ARBA00022889"/>
    </source>
</evidence>
<feature type="domain" description="Cadherin" evidence="14">
    <location>
        <begin position="801"/>
        <end position="897"/>
    </location>
</feature>
<evidence type="ECO:0000256" key="9">
    <source>
        <dbReference type="ARBA" id="ARBA00023136"/>
    </source>
</evidence>
<feature type="domain" description="Cadherin" evidence="14">
    <location>
        <begin position="139"/>
        <end position="248"/>
    </location>
</feature>
<accession>A0ABD0KIX3</accession>
<keyword evidence="4 13" id="KW-0732">Signal</keyword>
<feature type="domain" description="Cadherin" evidence="14">
    <location>
        <begin position="1538"/>
        <end position="1642"/>
    </location>
</feature>
<evidence type="ECO:0000256" key="3">
    <source>
        <dbReference type="ARBA" id="ARBA00022692"/>
    </source>
</evidence>
<dbReference type="FunFam" id="2.60.40.60:FF:000275">
    <property type="entry name" value="Si:dkey-30k22.7"/>
    <property type="match status" value="1"/>
</dbReference>
<dbReference type="GO" id="GO:0007155">
    <property type="term" value="P:cell adhesion"/>
    <property type="evidence" value="ECO:0007669"/>
    <property type="project" value="UniProtKB-KW"/>
</dbReference>
<feature type="domain" description="Cadherin" evidence="14">
    <location>
        <begin position="379"/>
        <end position="478"/>
    </location>
</feature>
<dbReference type="InterPro" id="IPR015919">
    <property type="entry name" value="Cadherin-like_sf"/>
</dbReference>
<evidence type="ECO:0000256" key="8">
    <source>
        <dbReference type="ARBA" id="ARBA00022989"/>
    </source>
</evidence>
<feature type="signal peptide" evidence="13">
    <location>
        <begin position="1"/>
        <end position="32"/>
    </location>
</feature>
<keyword evidence="3" id="KW-0812">Transmembrane</keyword>
<dbReference type="GO" id="GO:0005509">
    <property type="term" value="F:calcium ion binding"/>
    <property type="evidence" value="ECO:0007669"/>
    <property type="project" value="UniProtKB-UniRule"/>
</dbReference>
<dbReference type="PANTHER" id="PTHR24025:SF23">
    <property type="entry name" value="NEURAL-CADHERIN"/>
    <property type="match status" value="1"/>
</dbReference>
<keyword evidence="10" id="KW-1015">Disulfide bond</keyword>
<dbReference type="FunFam" id="2.60.40.60:FF:000104">
    <property type="entry name" value="cadherin-23 isoform X1"/>
    <property type="match status" value="2"/>
</dbReference>
<name>A0ABD0KIX3_9CAEN</name>
<keyword evidence="16" id="KW-1185">Reference proteome</keyword>
<dbReference type="FunFam" id="2.60.40.60:FF:000116">
    <property type="entry name" value="Dachsous cadherin-related 2"/>
    <property type="match status" value="1"/>
</dbReference>
<comment type="caution">
    <text evidence="15">The sequence shown here is derived from an EMBL/GenBank/DDBJ whole genome shotgun (WGS) entry which is preliminary data.</text>
</comment>
<dbReference type="FunFam" id="2.60.40.60:FF:000015">
    <property type="entry name" value="FAT atypical cadherin 1"/>
    <property type="match status" value="1"/>
</dbReference>
<comment type="subcellular location">
    <subcellularLocation>
        <location evidence="1">Membrane</location>
        <topology evidence="1">Single-pass membrane protein</topology>
    </subcellularLocation>
</comment>